<dbReference type="SUPFAM" id="SSF52540">
    <property type="entry name" value="P-loop containing nucleoside triphosphate hydrolases"/>
    <property type="match status" value="2"/>
</dbReference>
<dbReference type="Pfam" id="PF23469">
    <property type="entry name" value="KH_12"/>
    <property type="match status" value="1"/>
</dbReference>
<evidence type="ECO:0000256" key="7">
    <source>
        <dbReference type="ARBA" id="ARBA00023187"/>
    </source>
</evidence>
<protein>
    <recommendedName>
        <fullName evidence="2">RNA helicase</fullName>
        <ecNumber evidence="2">3.6.4.13</ecNumber>
    </recommendedName>
</protein>
<evidence type="ECO:0000259" key="14">
    <source>
        <dbReference type="PROSITE" id="PS51195"/>
    </source>
</evidence>
<dbReference type="SMART" id="SM00487">
    <property type="entry name" value="DEXDc"/>
    <property type="match status" value="1"/>
</dbReference>
<feature type="compositionally biased region" description="Acidic residues" evidence="11">
    <location>
        <begin position="420"/>
        <end position="441"/>
    </location>
</feature>
<comment type="subcellular location">
    <subcellularLocation>
        <location evidence="1">Nucleus</location>
    </subcellularLocation>
</comment>
<evidence type="ECO:0000256" key="2">
    <source>
        <dbReference type="ARBA" id="ARBA00012552"/>
    </source>
</evidence>
<feature type="compositionally biased region" description="Basic and acidic residues" evidence="11">
    <location>
        <begin position="48"/>
        <end position="66"/>
    </location>
</feature>
<evidence type="ECO:0000313" key="16">
    <source>
        <dbReference type="Proteomes" id="UP000242180"/>
    </source>
</evidence>
<dbReference type="InterPro" id="IPR056149">
    <property type="entry name" value="PRP5/DDX46/KHDC4_KH"/>
</dbReference>
<keyword evidence="6" id="KW-0067">ATP-binding</keyword>
<dbReference type="EMBL" id="MCGN01000003">
    <property type="protein sequence ID" value="ORY99421.1"/>
    <property type="molecule type" value="Genomic_DNA"/>
</dbReference>
<feature type="compositionally biased region" description="Basic and acidic residues" evidence="11">
    <location>
        <begin position="395"/>
        <end position="408"/>
    </location>
</feature>
<dbReference type="InterPro" id="IPR027417">
    <property type="entry name" value="P-loop_NTPase"/>
</dbReference>
<dbReference type="InParanoid" id="A0A1X2HK17"/>
<organism evidence="15 16">
    <name type="scientific">Syncephalastrum racemosum</name>
    <name type="common">Filamentous fungus</name>
    <dbReference type="NCBI Taxonomy" id="13706"/>
    <lineage>
        <taxon>Eukaryota</taxon>
        <taxon>Fungi</taxon>
        <taxon>Fungi incertae sedis</taxon>
        <taxon>Mucoromycota</taxon>
        <taxon>Mucoromycotina</taxon>
        <taxon>Mucoromycetes</taxon>
        <taxon>Mucorales</taxon>
        <taxon>Syncephalastraceae</taxon>
        <taxon>Syncephalastrum</taxon>
    </lineage>
</organism>
<accession>A0A1X2HK17</accession>
<dbReference type="OrthoDB" id="196131at2759"/>
<evidence type="ECO:0000256" key="1">
    <source>
        <dbReference type="ARBA" id="ARBA00004123"/>
    </source>
</evidence>
<feature type="region of interest" description="Disordered" evidence="11">
    <location>
        <begin position="939"/>
        <end position="1013"/>
    </location>
</feature>
<dbReference type="GO" id="GO:0008380">
    <property type="term" value="P:RNA splicing"/>
    <property type="evidence" value="ECO:0007669"/>
    <property type="project" value="UniProtKB-KW"/>
</dbReference>
<comment type="caution">
    <text evidence="15">The sequence shown here is derived from an EMBL/GenBank/DDBJ whole genome shotgun (WGS) entry which is preliminary data.</text>
</comment>
<dbReference type="Gene3D" id="3.40.50.300">
    <property type="entry name" value="P-loop containing nucleotide triphosphate hydrolases"/>
    <property type="match status" value="2"/>
</dbReference>
<dbReference type="GO" id="GO:0005634">
    <property type="term" value="C:nucleus"/>
    <property type="evidence" value="ECO:0007669"/>
    <property type="project" value="UniProtKB-SubCell"/>
</dbReference>
<evidence type="ECO:0000256" key="8">
    <source>
        <dbReference type="ARBA" id="ARBA00023242"/>
    </source>
</evidence>
<feature type="domain" description="DEAD-box RNA helicase Q" evidence="14">
    <location>
        <begin position="511"/>
        <end position="539"/>
    </location>
</feature>
<feature type="short sequence motif" description="Q motif" evidence="10">
    <location>
        <begin position="511"/>
        <end position="539"/>
    </location>
</feature>
<reference evidence="15 16" key="1">
    <citation type="submission" date="2016-07" db="EMBL/GenBank/DDBJ databases">
        <title>Pervasive Adenine N6-methylation of Active Genes in Fungi.</title>
        <authorList>
            <consortium name="DOE Joint Genome Institute"/>
            <person name="Mondo S.J."/>
            <person name="Dannebaum R.O."/>
            <person name="Kuo R.C."/>
            <person name="Labutti K."/>
            <person name="Haridas S."/>
            <person name="Kuo A."/>
            <person name="Salamov A."/>
            <person name="Ahrendt S.R."/>
            <person name="Lipzen A."/>
            <person name="Sullivan W."/>
            <person name="Andreopoulos W.B."/>
            <person name="Clum A."/>
            <person name="Lindquist E."/>
            <person name="Daum C."/>
            <person name="Ramamoorthy G.K."/>
            <person name="Gryganskyi A."/>
            <person name="Culley D."/>
            <person name="Magnuson J.K."/>
            <person name="James T.Y."/>
            <person name="O'Malley M.A."/>
            <person name="Stajich J.E."/>
            <person name="Spatafora J.W."/>
            <person name="Visel A."/>
            <person name="Grigoriev I.V."/>
        </authorList>
    </citation>
    <scope>NUCLEOTIDE SEQUENCE [LARGE SCALE GENOMIC DNA]</scope>
    <source>
        <strain evidence="15 16">NRRL 2496</strain>
    </source>
</reference>
<feature type="compositionally biased region" description="Basic and acidic residues" evidence="11">
    <location>
        <begin position="78"/>
        <end position="100"/>
    </location>
</feature>
<evidence type="ECO:0000256" key="5">
    <source>
        <dbReference type="ARBA" id="ARBA00022806"/>
    </source>
</evidence>
<evidence type="ECO:0000256" key="3">
    <source>
        <dbReference type="ARBA" id="ARBA00022741"/>
    </source>
</evidence>
<keyword evidence="8" id="KW-0539">Nucleus</keyword>
<keyword evidence="16" id="KW-1185">Reference proteome</keyword>
<dbReference type="InterPro" id="IPR000629">
    <property type="entry name" value="RNA-helicase_DEAD-box_CS"/>
</dbReference>
<keyword evidence="3" id="KW-0547">Nucleotide-binding</keyword>
<dbReference type="PROSITE" id="PS51194">
    <property type="entry name" value="HELICASE_CTER"/>
    <property type="match status" value="1"/>
</dbReference>
<feature type="compositionally biased region" description="Acidic residues" evidence="11">
    <location>
        <begin position="942"/>
        <end position="953"/>
    </location>
</feature>
<evidence type="ECO:0000256" key="9">
    <source>
        <dbReference type="ARBA" id="ARBA00038511"/>
    </source>
</evidence>
<dbReference type="SMART" id="SM00490">
    <property type="entry name" value="HELICc"/>
    <property type="match status" value="1"/>
</dbReference>
<feature type="compositionally biased region" description="Basic and acidic residues" evidence="11">
    <location>
        <begin position="312"/>
        <end position="321"/>
    </location>
</feature>
<keyword evidence="7" id="KW-0507">mRNA processing</keyword>
<dbReference type="GO" id="GO:0003724">
    <property type="term" value="F:RNA helicase activity"/>
    <property type="evidence" value="ECO:0007669"/>
    <property type="project" value="UniProtKB-EC"/>
</dbReference>
<feature type="region of interest" description="Disordered" evidence="11">
    <location>
        <begin position="1"/>
        <end position="441"/>
    </location>
</feature>
<evidence type="ECO:0000256" key="11">
    <source>
        <dbReference type="SAM" id="MobiDB-lite"/>
    </source>
</evidence>
<dbReference type="Proteomes" id="UP000242180">
    <property type="component" value="Unassembled WGS sequence"/>
</dbReference>
<dbReference type="PANTHER" id="PTHR47958">
    <property type="entry name" value="ATP-DEPENDENT RNA HELICASE DBP3"/>
    <property type="match status" value="1"/>
</dbReference>
<dbReference type="InterPro" id="IPR014014">
    <property type="entry name" value="RNA_helicase_DEAD_Q_motif"/>
</dbReference>
<feature type="compositionally biased region" description="Basic and acidic residues" evidence="11">
    <location>
        <begin position="210"/>
        <end position="249"/>
    </location>
</feature>
<proteinExistence type="inferred from homology"/>
<feature type="compositionally biased region" description="Basic residues" evidence="11">
    <location>
        <begin position="67"/>
        <end position="77"/>
    </location>
</feature>
<dbReference type="FunCoup" id="A0A1X2HK17">
    <property type="interactions" value="976"/>
</dbReference>
<keyword evidence="4 15" id="KW-0378">Hydrolase</keyword>
<feature type="compositionally biased region" description="Basic and acidic residues" evidence="11">
    <location>
        <begin position="148"/>
        <end position="200"/>
    </location>
</feature>
<dbReference type="InterPro" id="IPR011545">
    <property type="entry name" value="DEAD/DEAH_box_helicase_dom"/>
</dbReference>
<dbReference type="InterPro" id="IPR001650">
    <property type="entry name" value="Helicase_C-like"/>
</dbReference>
<sequence>MRGVSAVRGLLSFHLPGSEKGRKKKRINMGSSYDRHRDPSPSHKRRKRDYEERSHRNSSRDREDRYRHRSSSHRHSSSRYDDDRDRRSSRRESSRSRTHDNVSSADARSHAHQSHSSDTRKDGSVSRNLGSPPPEDPAKQAQTAAEATEDRQRKRQERIRIWKMEQEAKKAEERAKAEQEKEKTQQEQKGAEPQPEEKASETAAVTVEAPKAEETKAESVPKPETASKDVEMAEASREGADDTGKKWNLEDEDEEDDDAMQIDTTAKTEKEAERGFKPLNTQANEDESKDDLVSKPRVQAKSLFIMGKQKKTLTDTKKPEVKPSSTKPRMAMRIGLGNKNMIPKKTANGKTTDVKMAEAEPAAPQPTPAPAPAAADEEDEDVDPLEAYMQGVTAEAKKASEEDKKRLQEMQAPAKPTMASDDEDEGGDENEKGEDEYGSDPEDILAMAAKKVKRKDIAAVDHSKMDYEPFRKNFYIEPPELREMNQDQVNMLRFDLDDIKIRGVNCPKPVVKWTHCGLPAGCLEVIRKLKFDKPTSIQAQAIPAIMSGRDVIGVAKTGSGKTIAFLLPMFRHIKDQRPLEMGEGPIGVIMTPTRELATQIHRECKPFLKVLGLRAVCAYGGSPIKDQIADLKRGCEIIVCTPGRMIDLLTANSGRVTNLKRVTYMVLDEADRMFDMGFEPQVMKIVNNVRPSKQTVLFSATFPRQMEALARKVLKKPLEITVGGRSVVASDIEQHVEVREDSTKFIRLLEILGDFFNQEGDDDARALIFVDRHEAADNLLRDLIRRGYPCQSLHGGKDQADRDSTISDFKSGVSNILIATSVAARGLDVKQLKMVVNYECPNHMEDYVHRVGRTGRAGNKGIAYTFITPDQERYAIDISKALTASGQPIPDDLQQLVNEFKRKVETGEERFSGSGFGGKGLERFDKDRDLVKKIQKRAYGGEDMDESDEEEIELESRVVSGGTPTPAGTSEPQTPQAQKNLTPGQAAQAAQAAAASAAEAGKGGDEQHNAAAQAAKRAAAEVAARINAMTSANDVLSDINSRFTNATQSQDTEGRPVYAEEITINDYPQKARWRVTNKEQISQITEVSGAAITTRGTFFPPGKQPGPNERKLYLFIEGDSELVVEKAKTEIKRILMEATVAQLEADARTGGGGAGRYSVV</sequence>
<dbReference type="InterPro" id="IPR014001">
    <property type="entry name" value="Helicase_ATP-bd"/>
</dbReference>
<dbReference type="CDD" id="cd17953">
    <property type="entry name" value="DEADc_DDX46"/>
    <property type="match status" value="1"/>
</dbReference>
<evidence type="ECO:0000256" key="10">
    <source>
        <dbReference type="PROSITE-ProRule" id="PRU00552"/>
    </source>
</evidence>
<keyword evidence="5" id="KW-0347">Helicase</keyword>
<dbReference type="PROSITE" id="PS51192">
    <property type="entry name" value="HELICASE_ATP_BIND_1"/>
    <property type="match status" value="1"/>
</dbReference>
<evidence type="ECO:0000256" key="4">
    <source>
        <dbReference type="ARBA" id="ARBA00022801"/>
    </source>
</evidence>
<dbReference type="CDD" id="cd18787">
    <property type="entry name" value="SF2_C_DEAD"/>
    <property type="match status" value="1"/>
</dbReference>
<dbReference type="PROSITE" id="PS51195">
    <property type="entry name" value="Q_MOTIF"/>
    <property type="match status" value="1"/>
</dbReference>
<evidence type="ECO:0000259" key="13">
    <source>
        <dbReference type="PROSITE" id="PS51194"/>
    </source>
</evidence>
<dbReference type="OMA" id="FAQYVHT"/>
<dbReference type="Pfam" id="PF00271">
    <property type="entry name" value="Helicase_C"/>
    <property type="match status" value="1"/>
</dbReference>
<dbReference type="GO" id="GO:0003676">
    <property type="term" value="F:nucleic acid binding"/>
    <property type="evidence" value="ECO:0007669"/>
    <property type="project" value="InterPro"/>
</dbReference>
<feature type="compositionally biased region" description="Low complexity" evidence="11">
    <location>
        <begin position="985"/>
        <end position="1000"/>
    </location>
</feature>
<dbReference type="AlphaFoldDB" id="A0A1X2HK17"/>
<comment type="similarity">
    <text evidence="9">Belongs to the DEAD box helicase family. DDX46/PRP5 subfamily.</text>
</comment>
<dbReference type="EC" id="3.6.4.13" evidence="2"/>
<feature type="domain" description="Helicase C-terminal" evidence="13">
    <location>
        <begin position="731"/>
        <end position="897"/>
    </location>
</feature>
<dbReference type="PROSITE" id="PS00039">
    <property type="entry name" value="DEAD_ATP_HELICASE"/>
    <property type="match status" value="1"/>
</dbReference>
<dbReference type="Pfam" id="PF00270">
    <property type="entry name" value="DEAD"/>
    <property type="match status" value="1"/>
</dbReference>
<feature type="compositionally biased region" description="Basic and acidic residues" evidence="11">
    <location>
        <begin position="266"/>
        <end position="276"/>
    </location>
</feature>
<gene>
    <name evidence="15" type="ORF">BCR43DRAFT_556680</name>
</gene>
<evidence type="ECO:0000256" key="6">
    <source>
        <dbReference type="ARBA" id="ARBA00022840"/>
    </source>
</evidence>
<feature type="domain" description="Helicase ATP-binding" evidence="12">
    <location>
        <begin position="542"/>
        <end position="720"/>
    </location>
</feature>
<dbReference type="STRING" id="13706.A0A1X2HK17"/>
<evidence type="ECO:0000259" key="12">
    <source>
        <dbReference type="PROSITE" id="PS51192"/>
    </source>
</evidence>
<name>A0A1X2HK17_SYNRA</name>
<keyword evidence="7" id="KW-0508">mRNA splicing</keyword>
<feature type="compositionally biased region" description="Acidic residues" evidence="11">
    <location>
        <begin position="375"/>
        <end position="384"/>
    </location>
</feature>
<feature type="compositionally biased region" description="Acidic residues" evidence="11">
    <location>
        <begin position="250"/>
        <end position="260"/>
    </location>
</feature>
<feature type="compositionally biased region" description="Polar residues" evidence="11">
    <location>
        <begin position="962"/>
        <end position="983"/>
    </location>
</feature>
<dbReference type="FunFam" id="3.40.50.300:FF:000079">
    <property type="entry name" value="probable ATP-dependent RNA helicase DDX17"/>
    <property type="match status" value="1"/>
</dbReference>
<feature type="compositionally biased region" description="Basic and acidic residues" evidence="11">
    <location>
        <begin position="115"/>
        <end position="124"/>
    </location>
</feature>
<evidence type="ECO:0000313" key="15">
    <source>
        <dbReference type="EMBL" id="ORY99421.1"/>
    </source>
</evidence>
<dbReference type="GO" id="GO:0016787">
    <property type="term" value="F:hydrolase activity"/>
    <property type="evidence" value="ECO:0007669"/>
    <property type="project" value="UniProtKB-KW"/>
</dbReference>
<dbReference type="GO" id="GO:0005524">
    <property type="term" value="F:ATP binding"/>
    <property type="evidence" value="ECO:0007669"/>
    <property type="project" value="UniProtKB-KW"/>
</dbReference>